<accession>A0A485KZ80</accession>
<keyword evidence="2" id="KW-0732">Signal</keyword>
<proteinExistence type="predicted"/>
<sequence>MSSFISMLVASSVVAATVGASATVTPSCASDAQCQPGSYCVPNSSGMIDASSTCQRICYQVAVDGDATFCVFGTSWTEKCGFGGVKCPVKGATTVNNCVPGMKSFWGSRYGSGCEAQEDATCVARPNGTMHCVWASQAPALAVVTSTNASDTGAKTNASATSDTVTSAPVTTRTSSNASRTTTHMRVTPTPPTTWTKSASTQTTAAAYAVGVLALLLFVEN</sequence>
<dbReference type="Proteomes" id="UP000332933">
    <property type="component" value="Unassembled WGS sequence"/>
</dbReference>
<evidence type="ECO:0000313" key="5">
    <source>
        <dbReference type="Proteomes" id="UP000332933"/>
    </source>
</evidence>
<name>A0A485KZ80_9STRA</name>
<protein>
    <submittedName>
        <fullName evidence="4">Aste57867_13858 protein</fullName>
    </submittedName>
</protein>
<feature type="signal peptide" evidence="2">
    <location>
        <begin position="1"/>
        <end position="15"/>
    </location>
</feature>
<feature type="chain" id="PRO_5036116254" evidence="2">
    <location>
        <begin position="16"/>
        <end position="221"/>
    </location>
</feature>
<dbReference type="EMBL" id="VJMH01005487">
    <property type="protein sequence ID" value="KAF0695322.1"/>
    <property type="molecule type" value="Genomic_DNA"/>
</dbReference>
<organism evidence="4 5">
    <name type="scientific">Aphanomyces stellatus</name>
    <dbReference type="NCBI Taxonomy" id="120398"/>
    <lineage>
        <taxon>Eukaryota</taxon>
        <taxon>Sar</taxon>
        <taxon>Stramenopiles</taxon>
        <taxon>Oomycota</taxon>
        <taxon>Saprolegniomycetes</taxon>
        <taxon>Saprolegniales</taxon>
        <taxon>Verrucalvaceae</taxon>
        <taxon>Aphanomyces</taxon>
    </lineage>
</organism>
<gene>
    <name evidence="4" type="primary">Aste57867_13858</name>
    <name evidence="3" type="ORF">As57867_013807</name>
    <name evidence="4" type="ORF">ASTE57867_13858</name>
</gene>
<feature type="compositionally biased region" description="Low complexity" evidence="1">
    <location>
        <begin position="171"/>
        <end position="182"/>
    </location>
</feature>
<reference evidence="3" key="2">
    <citation type="submission" date="2019-06" db="EMBL/GenBank/DDBJ databases">
        <title>Genomics analysis of Aphanomyces spp. identifies a new class of oomycete effector associated with host adaptation.</title>
        <authorList>
            <person name="Gaulin E."/>
        </authorList>
    </citation>
    <scope>NUCLEOTIDE SEQUENCE</scope>
    <source>
        <strain evidence="3">CBS 578.67</strain>
    </source>
</reference>
<evidence type="ECO:0000313" key="4">
    <source>
        <dbReference type="EMBL" id="VFT90689.1"/>
    </source>
</evidence>
<evidence type="ECO:0000256" key="2">
    <source>
        <dbReference type="SAM" id="SignalP"/>
    </source>
</evidence>
<evidence type="ECO:0000256" key="1">
    <source>
        <dbReference type="SAM" id="MobiDB-lite"/>
    </source>
</evidence>
<feature type="region of interest" description="Disordered" evidence="1">
    <location>
        <begin position="151"/>
        <end position="198"/>
    </location>
</feature>
<dbReference type="EMBL" id="CAADRA010005508">
    <property type="protein sequence ID" value="VFT90689.1"/>
    <property type="molecule type" value="Genomic_DNA"/>
</dbReference>
<dbReference type="AlphaFoldDB" id="A0A485KZ80"/>
<evidence type="ECO:0000313" key="3">
    <source>
        <dbReference type="EMBL" id="KAF0695322.1"/>
    </source>
</evidence>
<reference evidence="4 5" key="1">
    <citation type="submission" date="2019-03" db="EMBL/GenBank/DDBJ databases">
        <authorList>
            <person name="Gaulin E."/>
            <person name="Dumas B."/>
        </authorList>
    </citation>
    <scope>NUCLEOTIDE SEQUENCE [LARGE SCALE GENOMIC DNA]</scope>
    <source>
        <strain evidence="4">CBS 568.67</strain>
    </source>
</reference>
<feature type="compositionally biased region" description="Polar residues" evidence="1">
    <location>
        <begin position="151"/>
        <end position="170"/>
    </location>
</feature>
<keyword evidence="5" id="KW-1185">Reference proteome</keyword>